<gene>
    <name evidence="3" type="ORF">CKO13_03405</name>
</gene>
<proteinExistence type="predicted"/>
<accession>A0ABS1E4R6</accession>
<dbReference type="Proteomes" id="UP000738126">
    <property type="component" value="Unassembled WGS sequence"/>
</dbReference>
<comment type="caution">
    <text evidence="3">The sequence shown here is derived from an EMBL/GenBank/DDBJ whole genome shotgun (WGS) entry which is preliminary data.</text>
</comment>
<dbReference type="Pfam" id="PF02120">
    <property type="entry name" value="Flg_hook"/>
    <property type="match status" value="1"/>
</dbReference>
<sequence length="362" mass="38557">MPEPDHAPSILIRYPEATGRPDLSLTFGATFEARVRRSPQGLILDFAGHRLPARTDLTDLEIVEGDRLLLRVAAIEPQLVLQTLRHRGHYPALHAGLRRALPAQRTAAGLAGALAPLCTPRRAFQSPARKAARIFAERLPTPAQLADPGGLREAVVDSGLFLEHRLAHTAAGARGAVATDLKANTARLLASLGGSGRAQPAQPATPAAGEPAHAELRDYAEGLFWRLQALQARLALEERPEDRTIDLPVRDGAEIDAVRLRLRGRPAPHGGGALKVDLHLHLSGAGAVYAFIQLQDGHVDAAWWAARRATADALAAALPDLEARLQRIGLVPGTLTCYHGEPAEDRTAPASAATPGIVNEQA</sequence>
<organism evidence="3 4">
    <name type="scientific">Halorhodospira neutriphila</name>
    <dbReference type="NCBI Taxonomy" id="168379"/>
    <lineage>
        <taxon>Bacteria</taxon>
        <taxon>Pseudomonadati</taxon>
        <taxon>Pseudomonadota</taxon>
        <taxon>Gammaproteobacteria</taxon>
        <taxon>Chromatiales</taxon>
        <taxon>Ectothiorhodospiraceae</taxon>
        <taxon>Halorhodospira</taxon>
    </lineage>
</organism>
<dbReference type="InterPro" id="IPR021136">
    <property type="entry name" value="Flagellar_hook_control-like_C"/>
</dbReference>
<protein>
    <recommendedName>
        <fullName evidence="2">Flagellar hook-length control protein-like C-terminal domain-containing protein</fullName>
    </recommendedName>
</protein>
<evidence type="ECO:0000256" key="1">
    <source>
        <dbReference type="SAM" id="MobiDB-lite"/>
    </source>
</evidence>
<dbReference type="EMBL" id="NRSH01000023">
    <property type="protein sequence ID" value="MBK1726082.1"/>
    <property type="molecule type" value="Genomic_DNA"/>
</dbReference>
<keyword evidence="4" id="KW-1185">Reference proteome</keyword>
<name>A0ABS1E4R6_9GAMM</name>
<reference evidence="3 4" key="1">
    <citation type="journal article" date="2020" name="Microorganisms">
        <title>Osmotic Adaptation and Compatible Solute Biosynthesis of Phototrophic Bacteria as Revealed from Genome Analyses.</title>
        <authorList>
            <person name="Imhoff J.F."/>
            <person name="Rahn T."/>
            <person name="Kunzel S."/>
            <person name="Keller A."/>
            <person name="Neulinger S.C."/>
        </authorList>
    </citation>
    <scope>NUCLEOTIDE SEQUENCE [LARGE SCALE GENOMIC DNA]</scope>
    <source>
        <strain evidence="3 4">DSM 15116</strain>
    </source>
</reference>
<feature type="region of interest" description="Disordered" evidence="1">
    <location>
        <begin position="341"/>
        <end position="362"/>
    </location>
</feature>
<evidence type="ECO:0000313" key="4">
    <source>
        <dbReference type="Proteomes" id="UP000738126"/>
    </source>
</evidence>
<evidence type="ECO:0000259" key="2">
    <source>
        <dbReference type="Pfam" id="PF02120"/>
    </source>
</evidence>
<dbReference type="RefSeq" id="WP_200256841.1">
    <property type="nucleotide sequence ID" value="NZ_NRSH01000023.1"/>
</dbReference>
<evidence type="ECO:0000313" key="3">
    <source>
        <dbReference type="EMBL" id="MBK1726082.1"/>
    </source>
</evidence>
<feature type="domain" description="Flagellar hook-length control protein-like C-terminal" evidence="2">
    <location>
        <begin position="272"/>
        <end position="343"/>
    </location>
</feature>